<name>A0A1Q9GN72_9GAMM</name>
<dbReference type="EMBL" id="MJIL01000069">
    <property type="protein sequence ID" value="OLQ76110.1"/>
    <property type="molecule type" value="Genomic_DNA"/>
</dbReference>
<feature type="domain" description="Glycosyl transferase family 1" evidence="1">
    <location>
        <begin position="198"/>
        <end position="341"/>
    </location>
</feature>
<dbReference type="Gene3D" id="3.40.50.2000">
    <property type="entry name" value="Glycogen Phosphorylase B"/>
    <property type="match status" value="2"/>
</dbReference>
<dbReference type="GO" id="GO:0016757">
    <property type="term" value="F:glycosyltransferase activity"/>
    <property type="evidence" value="ECO:0007669"/>
    <property type="project" value="InterPro"/>
</dbReference>
<dbReference type="Proteomes" id="UP000186905">
    <property type="component" value="Unassembled WGS sequence"/>
</dbReference>
<dbReference type="InterPro" id="IPR028098">
    <property type="entry name" value="Glyco_trans_4-like_N"/>
</dbReference>
<keyword evidence="4" id="KW-1185">Reference proteome</keyword>
<dbReference type="InterPro" id="IPR001296">
    <property type="entry name" value="Glyco_trans_1"/>
</dbReference>
<dbReference type="PANTHER" id="PTHR45947:SF3">
    <property type="entry name" value="SULFOQUINOVOSYL TRANSFERASE SQD2"/>
    <property type="match status" value="1"/>
</dbReference>
<dbReference type="CDD" id="cd03801">
    <property type="entry name" value="GT4_PimA-like"/>
    <property type="match status" value="1"/>
</dbReference>
<comment type="caution">
    <text evidence="3">The sequence shown here is derived from an EMBL/GenBank/DDBJ whole genome shotgun (WGS) entry which is preliminary data.</text>
</comment>
<dbReference type="STRING" id="1903952.BIT28_19035"/>
<dbReference type="RefSeq" id="WP_075764090.1">
    <property type="nucleotide sequence ID" value="NZ_MJIL01000069.1"/>
</dbReference>
<sequence>MKIVIVTSCSFPASEGLGTHVKSIAENYANNNHDVEVYIRRSGKGAVEKVQHCGVTYVLIPSSSIPVISSFVFKHKCETILNDQEHVIDVIHYHSPLVLPLNIKHEAKVITTVHSTMIEDTKHIEIINVKSVLYKLMGRFVSPFFENSLFKASSNVIAVSAGVKDELYSLYKLPTNKVKTIANGIDLGTFRPLCSVGDKTKTIVYIGRVGFRKGIPELVEAIRLLKNDLLGYRFLIIGSGDLDSYLEGKINEYALSDIIDWKKHVSQESLPQLLSSSRFLIMPSSYETGPRVVLESISCLTPTIATQVGLVPQIDDSAYIKIDQSSADKVRDAIQFAINLSPEAYDVYVEACRLERNNFNRDISCQELLKTYEN</sequence>
<dbReference type="Pfam" id="PF13439">
    <property type="entry name" value="Glyco_transf_4"/>
    <property type="match status" value="1"/>
</dbReference>
<proteinExistence type="predicted"/>
<evidence type="ECO:0000259" key="1">
    <source>
        <dbReference type="Pfam" id="PF00534"/>
    </source>
</evidence>
<organism evidence="3 4">
    <name type="scientific">Photobacterium proteolyticum</name>
    <dbReference type="NCBI Taxonomy" id="1903952"/>
    <lineage>
        <taxon>Bacteria</taxon>
        <taxon>Pseudomonadati</taxon>
        <taxon>Pseudomonadota</taxon>
        <taxon>Gammaproteobacteria</taxon>
        <taxon>Vibrionales</taxon>
        <taxon>Vibrionaceae</taxon>
        <taxon>Photobacterium</taxon>
    </lineage>
</organism>
<reference evidence="3 4" key="1">
    <citation type="submission" date="2016-09" db="EMBL/GenBank/DDBJ databases">
        <title>Photobacterium proteolyticum sp. nov. a protease producing bacterium isolated from ocean sediments of Laizhou Bay.</title>
        <authorList>
            <person name="Li Y."/>
        </authorList>
    </citation>
    <scope>NUCLEOTIDE SEQUENCE [LARGE SCALE GENOMIC DNA]</scope>
    <source>
        <strain evidence="3 4">13-12</strain>
    </source>
</reference>
<dbReference type="InterPro" id="IPR050194">
    <property type="entry name" value="Glycosyltransferase_grp1"/>
</dbReference>
<evidence type="ECO:0000313" key="4">
    <source>
        <dbReference type="Proteomes" id="UP000186905"/>
    </source>
</evidence>
<evidence type="ECO:0000259" key="2">
    <source>
        <dbReference type="Pfam" id="PF13439"/>
    </source>
</evidence>
<dbReference type="OrthoDB" id="9792269at2"/>
<accession>A0A1Q9GN72</accession>
<dbReference type="SUPFAM" id="SSF53756">
    <property type="entry name" value="UDP-Glycosyltransferase/glycogen phosphorylase"/>
    <property type="match status" value="1"/>
</dbReference>
<evidence type="ECO:0000313" key="3">
    <source>
        <dbReference type="EMBL" id="OLQ76110.1"/>
    </source>
</evidence>
<evidence type="ECO:0008006" key="5">
    <source>
        <dbReference type="Google" id="ProtNLM"/>
    </source>
</evidence>
<feature type="domain" description="Glycosyltransferase subfamily 4-like N-terminal" evidence="2">
    <location>
        <begin position="16"/>
        <end position="187"/>
    </location>
</feature>
<gene>
    <name evidence="3" type="ORF">BIT28_19035</name>
</gene>
<protein>
    <recommendedName>
        <fullName evidence="5">Glycosyltransferase</fullName>
    </recommendedName>
</protein>
<dbReference type="Pfam" id="PF00534">
    <property type="entry name" value="Glycos_transf_1"/>
    <property type="match status" value="1"/>
</dbReference>
<dbReference type="PANTHER" id="PTHR45947">
    <property type="entry name" value="SULFOQUINOVOSYL TRANSFERASE SQD2"/>
    <property type="match status" value="1"/>
</dbReference>
<dbReference type="AlphaFoldDB" id="A0A1Q9GN72"/>